<reference evidence="12" key="1">
    <citation type="journal article" date="2012" name="Gene">
        <title>The co-existence of two growth hormone receptors and their differential expression profiles between female and male tongue sole (Cynoglossus semilaevis).</title>
        <authorList>
            <person name="Ma Q."/>
            <person name="Liu S.F."/>
            <person name="Zhuang Z.M."/>
            <person name="Sun Z.Z."/>
            <person name="Liu C.L."/>
            <person name="Tang Q.S."/>
        </authorList>
    </citation>
    <scope>NUCLEOTIDE SEQUENCE</scope>
</reference>
<keyword evidence="4 9" id="KW-1133">Transmembrane helix</keyword>
<dbReference type="InterPro" id="IPR036116">
    <property type="entry name" value="FN3_sf"/>
</dbReference>
<dbReference type="PROSITE" id="PS50853">
    <property type="entry name" value="FN3"/>
    <property type="match status" value="1"/>
</dbReference>
<dbReference type="InterPro" id="IPR003961">
    <property type="entry name" value="FN3_dom"/>
</dbReference>
<gene>
    <name evidence="12" type="primary">GHR</name>
</gene>
<accession>K7NC18</accession>
<evidence type="ECO:0000256" key="8">
    <source>
        <dbReference type="SAM" id="MobiDB-lite"/>
    </source>
</evidence>
<proteinExistence type="evidence at transcript level"/>
<feature type="transmembrane region" description="Helical" evidence="9">
    <location>
        <begin position="244"/>
        <end position="266"/>
    </location>
</feature>
<organism evidence="12">
    <name type="scientific">Cynoglossus semilaevis</name>
    <name type="common">Tongue sole</name>
    <dbReference type="NCBI Taxonomy" id="244447"/>
    <lineage>
        <taxon>Eukaryota</taxon>
        <taxon>Metazoa</taxon>
        <taxon>Chordata</taxon>
        <taxon>Craniata</taxon>
        <taxon>Vertebrata</taxon>
        <taxon>Euteleostomi</taxon>
        <taxon>Actinopterygii</taxon>
        <taxon>Neopterygii</taxon>
        <taxon>Teleostei</taxon>
        <taxon>Neoteleostei</taxon>
        <taxon>Acanthomorphata</taxon>
        <taxon>Carangaria</taxon>
        <taxon>Pleuronectiformes</taxon>
        <taxon>Pleuronectoidei</taxon>
        <taxon>Cynoglossidae</taxon>
        <taxon>Cynoglossinae</taxon>
        <taxon>Cynoglossus</taxon>
    </lineage>
</organism>
<evidence type="ECO:0000256" key="1">
    <source>
        <dbReference type="ARBA" id="ARBA00004479"/>
    </source>
</evidence>
<evidence type="ECO:0000256" key="10">
    <source>
        <dbReference type="SAM" id="SignalP"/>
    </source>
</evidence>
<dbReference type="GeneID" id="103389092"/>
<dbReference type="EMBL" id="HQ334197">
    <property type="protein sequence ID" value="AEO97315.1"/>
    <property type="molecule type" value="mRNA"/>
</dbReference>
<dbReference type="PANTHER" id="PTHR23037">
    <property type="entry name" value="CYTOKINE RECEPTOR"/>
    <property type="match status" value="1"/>
</dbReference>
<dbReference type="InterPro" id="IPR025871">
    <property type="entry name" value="GHBP"/>
</dbReference>
<feature type="compositionally biased region" description="Low complexity" evidence="8">
    <location>
        <begin position="482"/>
        <end position="493"/>
    </location>
</feature>
<dbReference type="InterPro" id="IPR013783">
    <property type="entry name" value="Ig-like_fold"/>
</dbReference>
<dbReference type="GO" id="GO:0004896">
    <property type="term" value="F:cytokine receptor activity"/>
    <property type="evidence" value="ECO:0007669"/>
    <property type="project" value="TreeGrafter"/>
</dbReference>
<feature type="chain" id="PRO_5003909002" evidence="10">
    <location>
        <begin position="25"/>
        <end position="561"/>
    </location>
</feature>
<evidence type="ECO:0000256" key="9">
    <source>
        <dbReference type="SAM" id="Phobius"/>
    </source>
</evidence>
<evidence type="ECO:0000256" key="2">
    <source>
        <dbReference type="ARBA" id="ARBA00022692"/>
    </source>
</evidence>
<evidence type="ECO:0000256" key="3">
    <source>
        <dbReference type="ARBA" id="ARBA00022729"/>
    </source>
</evidence>
<dbReference type="RefSeq" id="NP_001315166.1">
    <property type="nucleotide sequence ID" value="NM_001328237.1"/>
</dbReference>
<comment type="subcellular location">
    <subcellularLocation>
        <location evidence="1">Membrane</location>
        <topology evidence="1">Single-pass type I membrane protein</topology>
    </subcellularLocation>
</comment>
<feature type="signal peptide" evidence="10">
    <location>
        <begin position="1"/>
        <end position="24"/>
    </location>
</feature>
<protein>
    <submittedName>
        <fullName evidence="12">Growth hormone receptor 2</fullName>
    </submittedName>
</protein>
<sequence>MVAAGLGSILFLLNIFAVLPVGSASLEDVPQRQPHLIGCVSANMETFHCRWNVGTFQNLSKPGDLRLYFINKKSPLAPPLDWSECPHYTTDRPNECFFNETYTSVWTYYSVQLQSRDGYVLYDEDFFNVQDIVQPDPPVNLKWMLLNVSVSSSYYDIMVSWEPPESADVEMGWMTLQYEVQYRDVNAEEWITVDLVKSTHRSLYGLQSNVNHEIRVRCKMLAGKDFGGFGSSIFVHIPSKVSRFPVMGLLIFGALCLVAILMLVLISQQEKLMFLLLPPVAGPKIKGIDPELLKQGKLGELKSILGGPPDLRPELYNSDPWIEYIDLDIDKHNDRLSEHDNNFTVDHSVSDNRLLGFRDDDSGRASCCDPDLSIEPEVLNFHPLVPNLSRELYSEASQSCLPIQSLVTEAPGSDEAMYTQVSEVRSSGKVLLSLEDQAEALNPSSQNTEKNLESKKKKTYSDFNLDIPDHSAYTSVLNVPCSGQGSQSSSSSSVKPDEMSSLNRNTISASAPVYTVVEGIGIQNSLVLTPNFTPAPQLIIPKAMPTPDRYLTPDLLGSVTP</sequence>
<dbReference type="PANTHER" id="PTHR23037:SF46">
    <property type="entry name" value="INTERLEUKIN 5 RECEPTOR SUBUNIT ALPHA"/>
    <property type="match status" value="1"/>
</dbReference>
<dbReference type="Gene3D" id="2.60.40.10">
    <property type="entry name" value="Immunoglobulins"/>
    <property type="match status" value="2"/>
</dbReference>
<name>K7NC18_CYNSE</name>
<evidence type="ECO:0000313" key="12">
    <source>
        <dbReference type="EMBL" id="AEO97315.1"/>
    </source>
</evidence>
<evidence type="ECO:0000256" key="5">
    <source>
        <dbReference type="ARBA" id="ARBA00023136"/>
    </source>
</evidence>
<keyword evidence="3 10" id="KW-0732">Signal</keyword>
<evidence type="ECO:0000256" key="4">
    <source>
        <dbReference type="ARBA" id="ARBA00022989"/>
    </source>
</evidence>
<evidence type="ECO:0000256" key="7">
    <source>
        <dbReference type="ARBA" id="ARBA00023180"/>
    </source>
</evidence>
<evidence type="ECO:0000256" key="6">
    <source>
        <dbReference type="ARBA" id="ARBA00023170"/>
    </source>
</evidence>
<keyword evidence="7" id="KW-0325">Glycoprotein</keyword>
<feature type="region of interest" description="Disordered" evidence="8">
    <location>
        <begin position="480"/>
        <end position="501"/>
    </location>
</feature>
<keyword evidence="5 9" id="KW-0472">Membrane</keyword>
<dbReference type="Pfam" id="PF12772">
    <property type="entry name" value="GHBP"/>
    <property type="match status" value="1"/>
</dbReference>
<dbReference type="CDD" id="cd00063">
    <property type="entry name" value="FN3"/>
    <property type="match status" value="1"/>
</dbReference>
<dbReference type="GO" id="GO:0009897">
    <property type="term" value="C:external side of plasma membrane"/>
    <property type="evidence" value="ECO:0007669"/>
    <property type="project" value="TreeGrafter"/>
</dbReference>
<keyword evidence="2 9" id="KW-0812">Transmembrane</keyword>
<feature type="domain" description="Fibronectin type-III" evidence="11">
    <location>
        <begin position="137"/>
        <end position="240"/>
    </location>
</feature>
<dbReference type="SUPFAM" id="SSF49265">
    <property type="entry name" value="Fibronectin type III"/>
    <property type="match status" value="2"/>
</dbReference>
<dbReference type="OrthoDB" id="9890215at2759"/>
<keyword evidence="6 12" id="KW-0675">Receptor</keyword>
<evidence type="ECO:0000259" key="11">
    <source>
        <dbReference type="PROSITE" id="PS50853"/>
    </source>
</evidence>
<dbReference type="AlphaFoldDB" id="K7NC18"/>